<dbReference type="Gene3D" id="3.30.70.3250">
    <property type="entry name" value="Ribonuclease P, Pop5 subunit"/>
    <property type="match status" value="1"/>
</dbReference>
<comment type="similarity">
    <text evidence="1">Belongs to the eukaryotic/archaeal RNase P protein component 2 family.</text>
</comment>
<keyword evidence="4" id="KW-1185">Reference proteome</keyword>
<dbReference type="GO" id="GO:0033204">
    <property type="term" value="F:ribonuclease P RNA binding"/>
    <property type="evidence" value="ECO:0007669"/>
    <property type="project" value="TreeGrafter"/>
</dbReference>
<name>A0AAF0JE16_9BASI</name>
<accession>A0AAF0JE16</accession>
<dbReference type="EMBL" id="CP118376">
    <property type="protein sequence ID" value="WFD43050.1"/>
    <property type="molecule type" value="Genomic_DNA"/>
</dbReference>
<dbReference type="Pfam" id="PF01900">
    <property type="entry name" value="RNase_P_Rpp14"/>
    <property type="match status" value="1"/>
</dbReference>
<dbReference type="InterPro" id="IPR002759">
    <property type="entry name" value="Pop5/Rpp14/Rnp2-like"/>
</dbReference>
<keyword evidence="2" id="KW-0819">tRNA processing</keyword>
<evidence type="ECO:0000256" key="2">
    <source>
        <dbReference type="ARBA" id="ARBA00022694"/>
    </source>
</evidence>
<dbReference type="EC" id="3.1.26.5" evidence="3"/>
<keyword evidence="3" id="KW-0378">Hydrolase</keyword>
<dbReference type="GO" id="GO:0000172">
    <property type="term" value="C:ribonuclease MRP complex"/>
    <property type="evidence" value="ECO:0007669"/>
    <property type="project" value="TreeGrafter"/>
</dbReference>
<dbReference type="GO" id="GO:0004526">
    <property type="term" value="F:ribonuclease P activity"/>
    <property type="evidence" value="ECO:0007669"/>
    <property type="project" value="UniProtKB-EC"/>
</dbReference>
<organism evidence="3 4">
    <name type="scientific">Malassezia psittaci</name>
    <dbReference type="NCBI Taxonomy" id="1821823"/>
    <lineage>
        <taxon>Eukaryota</taxon>
        <taxon>Fungi</taxon>
        <taxon>Dikarya</taxon>
        <taxon>Basidiomycota</taxon>
        <taxon>Ustilaginomycotina</taxon>
        <taxon>Malasseziomycetes</taxon>
        <taxon>Malasseziales</taxon>
        <taxon>Malasseziaceae</taxon>
        <taxon>Malassezia</taxon>
    </lineage>
</organism>
<evidence type="ECO:0000313" key="4">
    <source>
        <dbReference type="Proteomes" id="UP001214628"/>
    </source>
</evidence>
<protein>
    <submittedName>
        <fullName evidence="3">Ribonuclease P</fullName>
        <ecNumber evidence="3">3.1.26.5</ecNumber>
    </submittedName>
</protein>
<dbReference type="GO" id="GO:0005730">
    <property type="term" value="C:nucleolus"/>
    <property type="evidence" value="ECO:0007669"/>
    <property type="project" value="TreeGrafter"/>
</dbReference>
<dbReference type="GO" id="GO:0001682">
    <property type="term" value="P:tRNA 5'-leader removal"/>
    <property type="evidence" value="ECO:0007669"/>
    <property type="project" value="InterPro"/>
</dbReference>
<dbReference type="InterPro" id="IPR038085">
    <property type="entry name" value="Rnp2-like_sf"/>
</dbReference>
<evidence type="ECO:0000256" key="1">
    <source>
        <dbReference type="ARBA" id="ARBA00010800"/>
    </source>
</evidence>
<dbReference type="PANTHER" id="PTHR15441:SF2">
    <property type="entry name" value="RIBONUCLEASE P_MRP PROTEIN SUBUNIT POP5"/>
    <property type="match status" value="1"/>
</dbReference>
<sequence>MNLSGASKPTSQDAIQSKTKMEMQAFLPHAPEVTAYAITKALRASLLSNFGDAAAGAYSGPLICKYYSPKSGVAIVRCAREGIRYVWASATLLQHIEQHPTRISVCSCSGTIRKLQRKAIAIDRHYILLLEKSKLKPESNSAQQLPVQEEIFPMLPDDDLGVALDKDDEEEPATSVPRQETVVSGYVPKRSPVLSSTAQLIEQNRKNISDIS</sequence>
<reference evidence="3" key="1">
    <citation type="submission" date="2023-02" db="EMBL/GenBank/DDBJ databases">
        <title>Mating type loci evolution in Malassezia.</title>
        <authorList>
            <person name="Coelho M.A."/>
        </authorList>
    </citation>
    <scope>NUCLEOTIDE SEQUENCE</scope>
    <source>
        <strain evidence="3">CBS 14136</strain>
    </source>
</reference>
<gene>
    <name evidence="3" type="primary">POP5</name>
    <name evidence="3" type="ORF">MPSI1_001702</name>
</gene>
<proteinExistence type="inferred from homology"/>
<dbReference type="SUPFAM" id="SSF160350">
    <property type="entry name" value="Rnp2-like"/>
    <property type="match status" value="1"/>
</dbReference>
<dbReference type="GO" id="GO:0030681">
    <property type="term" value="C:multimeric ribonuclease P complex"/>
    <property type="evidence" value="ECO:0007669"/>
    <property type="project" value="TreeGrafter"/>
</dbReference>
<evidence type="ECO:0000313" key="3">
    <source>
        <dbReference type="EMBL" id="WFD43050.1"/>
    </source>
</evidence>
<dbReference type="Proteomes" id="UP001214628">
    <property type="component" value="Chromosome 2"/>
</dbReference>
<dbReference type="PANTHER" id="PTHR15441">
    <property type="entry name" value="RIBONUCLEASE P PROTEIN SUBUNIT P14"/>
    <property type="match status" value="1"/>
</dbReference>
<dbReference type="AlphaFoldDB" id="A0AAF0JE16"/>